<protein>
    <submittedName>
        <fullName evidence="1">Uncharacterized protein</fullName>
    </submittedName>
</protein>
<name>A9I360_BORPD</name>
<dbReference type="Proteomes" id="UP000001225">
    <property type="component" value="Chromosome"/>
</dbReference>
<organism evidence="1 2">
    <name type="scientific">Bordetella petrii (strain ATCC BAA-461 / DSM 12804 / CCUG 43448 / CIP 107267 / Se-1111R)</name>
    <dbReference type="NCBI Taxonomy" id="340100"/>
    <lineage>
        <taxon>Bacteria</taxon>
        <taxon>Pseudomonadati</taxon>
        <taxon>Pseudomonadota</taxon>
        <taxon>Betaproteobacteria</taxon>
        <taxon>Burkholderiales</taxon>
        <taxon>Alcaligenaceae</taxon>
        <taxon>Bordetella</taxon>
    </lineage>
</organism>
<dbReference type="InterPro" id="IPR023606">
    <property type="entry name" value="CoA-Trfase_III_dom_1_sf"/>
</dbReference>
<dbReference type="Pfam" id="PF02515">
    <property type="entry name" value="CoA_transf_3"/>
    <property type="match status" value="1"/>
</dbReference>
<sequence>MTMTSTPQPPLAGLQVLDFSELLPGPFFTQNLQELGATVTKVERPPNGDSARLLYPGIFESVNRGKQSIMLNLKDQAGLEQARSLVRTADVLVEGYRPGVMARLGLGYDEVRTLNPRIVYVSLSGYGQTGPNSKLPGHDLNYLAMAGALALGGSDREFPASGAGLSVADLAGAMYALSSTLAALLARALTNQGRYLDVSLTDCVAHWMNPRLGQFGWAGQATLAEQRSEVLSKPGYGVFSTNDGGHVAIGALEDHFWTRLKNALSLDQFEGYATYAQRALMADRINDAIAARIHQLSEQQAIELLQNADVPISPLVLPSQLLESEHVRSRGLVGKDAKFLRYPVDMTHVHQP</sequence>
<dbReference type="KEGG" id="bpt:Bpet3790"/>
<dbReference type="Gene3D" id="3.40.50.10540">
    <property type="entry name" value="Crotonobetainyl-coa:carnitine coa-transferase, domain 1"/>
    <property type="match status" value="1"/>
</dbReference>
<dbReference type="GO" id="GO:0033608">
    <property type="term" value="F:formyl-CoA transferase activity"/>
    <property type="evidence" value="ECO:0007669"/>
    <property type="project" value="UniProtKB-EC"/>
</dbReference>
<dbReference type="eggNOG" id="COG1804">
    <property type="taxonomic scope" value="Bacteria"/>
</dbReference>
<dbReference type="PANTHER" id="PTHR48228:SF5">
    <property type="entry name" value="ALPHA-METHYLACYL-COA RACEMASE"/>
    <property type="match status" value="1"/>
</dbReference>
<dbReference type="Gene3D" id="3.30.1540.10">
    <property type="entry name" value="formyl-coa transferase, domain 3"/>
    <property type="match status" value="1"/>
</dbReference>
<accession>A9I360</accession>
<proteinExistence type="predicted"/>
<dbReference type="AlphaFoldDB" id="A9I360"/>
<gene>
    <name evidence="1" type="ordered locus">Bpet3790</name>
</gene>
<dbReference type="PANTHER" id="PTHR48228">
    <property type="entry name" value="SUCCINYL-COA--D-CITRAMALATE COA-TRANSFERASE"/>
    <property type="match status" value="1"/>
</dbReference>
<evidence type="ECO:0000313" key="2">
    <source>
        <dbReference type="Proteomes" id="UP000001225"/>
    </source>
</evidence>
<dbReference type="InterPro" id="IPR050509">
    <property type="entry name" value="CoA-transferase_III"/>
</dbReference>
<evidence type="ECO:0000313" key="1">
    <source>
        <dbReference type="EMBL" id="CAP44133.1"/>
    </source>
</evidence>
<dbReference type="EMBL" id="AM902716">
    <property type="protein sequence ID" value="CAP44133.1"/>
    <property type="molecule type" value="Genomic_DNA"/>
</dbReference>
<reference evidence="1 2" key="1">
    <citation type="journal article" date="2008" name="BMC Genomics">
        <title>The missing link: Bordetella petrii is endowed with both the metabolic versatility of environmental bacteria and virulence traits of pathogenic Bordetellae.</title>
        <authorList>
            <person name="Gross R."/>
            <person name="Guzman C.A."/>
            <person name="Sebaihia M."/>
            <person name="Martins Dos Santos V.A."/>
            <person name="Pieper D.H."/>
            <person name="Koebnik R."/>
            <person name="Lechner M."/>
            <person name="Bartels D."/>
            <person name="Buhrmester J."/>
            <person name="Choudhuri J.V."/>
            <person name="Ebensen T."/>
            <person name="Gaigalat L."/>
            <person name="Herrmann S."/>
            <person name="Khachane A.N."/>
            <person name="Larisch C."/>
            <person name="Link S."/>
            <person name="Linke B."/>
            <person name="Meyer F."/>
            <person name="Mormann S."/>
            <person name="Nakunst D."/>
            <person name="Rueckert C."/>
            <person name="Schneiker-Bekel S."/>
            <person name="Schulze K."/>
            <person name="Vorhoelter F.J."/>
            <person name="Yevsa T."/>
            <person name="Engle J.T."/>
            <person name="Goldman W.E."/>
            <person name="Puehler A."/>
            <person name="Goebel U.B."/>
            <person name="Goesmann A."/>
            <person name="Bloecker H."/>
            <person name="Kaiser O."/>
            <person name="Martinez-Arias R."/>
        </authorList>
    </citation>
    <scope>NUCLEOTIDE SEQUENCE [LARGE SCALE GENOMIC DNA]</scope>
    <source>
        <strain evidence="2">ATCC BAA-461 / DSM 12804 / CCUG 43448 / CIP 107267 / Se-1111R</strain>
    </source>
</reference>
<dbReference type="STRING" id="94624.Bpet3790"/>
<dbReference type="InterPro" id="IPR003673">
    <property type="entry name" value="CoA-Trfase_fam_III"/>
</dbReference>
<keyword evidence="2" id="KW-1185">Reference proteome</keyword>
<keyword evidence="1" id="KW-0808">Transferase</keyword>
<dbReference type="InterPro" id="IPR044855">
    <property type="entry name" value="CoA-Trfase_III_dom3_sf"/>
</dbReference>
<dbReference type="SUPFAM" id="SSF89796">
    <property type="entry name" value="CoA-transferase family III (CaiB/BaiF)"/>
    <property type="match status" value="1"/>
</dbReference>